<dbReference type="InterPro" id="IPR050953">
    <property type="entry name" value="N4_N6_ade-DNA_methylase"/>
</dbReference>
<dbReference type="EMBL" id="BAAFSF010000004">
    <property type="protein sequence ID" value="GAB1252479.1"/>
    <property type="molecule type" value="Genomic_DNA"/>
</dbReference>
<feature type="region of interest" description="Disordered" evidence="5">
    <location>
        <begin position="639"/>
        <end position="669"/>
    </location>
</feature>
<evidence type="ECO:0000259" key="7">
    <source>
        <dbReference type="Pfam" id="PF20467"/>
    </source>
</evidence>
<dbReference type="InterPro" id="IPR029063">
    <property type="entry name" value="SAM-dependent_MTases_sf"/>
</dbReference>
<dbReference type="Pfam" id="PF20467">
    <property type="entry name" value="MmeI_C"/>
    <property type="match status" value="1"/>
</dbReference>
<evidence type="ECO:0000259" key="8">
    <source>
        <dbReference type="Pfam" id="PF20473"/>
    </source>
</evidence>
<dbReference type="InterPro" id="IPR046820">
    <property type="entry name" value="MmeI_TRD"/>
</dbReference>
<evidence type="ECO:0000256" key="1">
    <source>
        <dbReference type="ARBA" id="ARBA00011900"/>
    </source>
</evidence>
<feature type="domain" description="MmeI-like C-terminal" evidence="7">
    <location>
        <begin position="756"/>
        <end position="828"/>
    </location>
</feature>
<dbReference type="SUPFAM" id="SSF53335">
    <property type="entry name" value="S-adenosyl-L-methionine-dependent methyltransferases"/>
    <property type="match status" value="1"/>
</dbReference>
<protein>
    <recommendedName>
        <fullName evidence="1">site-specific DNA-methyltransferase (adenine-specific)</fullName>
        <ecNumber evidence="1">2.1.1.72</ecNumber>
    </recommendedName>
</protein>
<dbReference type="EC" id="2.1.1.72" evidence="1"/>
<evidence type="ECO:0000313" key="9">
    <source>
        <dbReference type="EMBL" id="GAB1252479.1"/>
    </source>
</evidence>
<keyword evidence="3" id="KW-0808">Transferase</keyword>
<evidence type="ECO:0000256" key="4">
    <source>
        <dbReference type="ARBA" id="ARBA00047942"/>
    </source>
</evidence>
<sequence length="832" mass="94798">MIDENAIRQRLENFEFQGYAKAVSKLLSAFGILETTIAKITSKIDQGESGPFYVYRRAVVYCTEDMVSAEEYISAKRTMPLLIVFTTRQIIITNEYIGRVICDYVDVATYINYLAPLQSWDINRNDHYSTLELDSLVESLYRELILNGNDEENTRCFIFSLLYMAHFSTLLEMSQVQESIKGYNNSDKEKLSKVFDLFFEWKCPFVTDNTRGLLLSNDVYKYIFAILQFDTNLIDAEFLTSLIYKMTGKNEAGLYGHQTSFINVEKLLQPLFLNEMQRKANESTTENVSQVVTEIYDTRVLDPTNGPGCYLVASYNGLLQQLRDIETKFDITCGDPLHIDQFIGLVSNELTRELSRLALTFVHSSELKRLGLLSTDSIQDTYHQLAIHVGDELNTPWENYVRPADADFMYVVGSPDFKGNNRIPASAKQAMLRIFKSEQLNSADYCSAWLMKAARFISGTSAKAAFVLTNSVSQGTQSTFILDKINEAGCEYIFAHRSFKWKTSNDNSGVTVVIIGIGTKGRLSRKYLFEGGKEFRCQEIGASLLPDIDIRVKRRTTPLSPLLPHMCKGNMPDGATFLTFTSTELDALLDAYPEATKFIKPLYGGEEFVKGKPKWVLWITDNELEEAKQIQGIADRIEQVRQQRHKPSSTSSDKSKANPHKFREDRTTSKGKVSLIVPCVTSENRQYFQMGILGTNAIVNNNVSVVFDCDIWLLALLESRMHEVWAKNACGGHETRPRYSSALCYNTFPVPDLTSKQISTLRNLSRTLLEVREKYCDKSLADMYLNMPPELVRVHKLIDDTVDSYYRNQPFSSNGERLMWLKNMYNTLIDNE</sequence>
<keyword evidence="10" id="KW-1185">Reference proteome</keyword>
<dbReference type="RefSeq" id="WP_411916217.1">
    <property type="nucleotide sequence ID" value="NZ_BAAFSF010000004.1"/>
</dbReference>
<dbReference type="Pfam" id="PF20466">
    <property type="entry name" value="MmeI_TRD"/>
    <property type="match status" value="1"/>
</dbReference>
<comment type="caution">
    <text evidence="9">The sequence shown here is derived from an EMBL/GenBank/DDBJ whole genome shotgun (WGS) entry which is preliminary data.</text>
</comment>
<feature type="domain" description="MmeI-like DNA-methyltransferase" evidence="8">
    <location>
        <begin position="283"/>
        <end position="529"/>
    </location>
</feature>
<organism evidence="9 10">
    <name type="scientific">Porphyromonas miyakawae</name>
    <dbReference type="NCBI Taxonomy" id="3137470"/>
    <lineage>
        <taxon>Bacteria</taxon>
        <taxon>Pseudomonadati</taxon>
        <taxon>Bacteroidota</taxon>
        <taxon>Bacteroidia</taxon>
        <taxon>Bacteroidales</taxon>
        <taxon>Porphyromonadaceae</taxon>
        <taxon>Porphyromonas</taxon>
    </lineage>
</organism>
<feature type="domain" description="MmeI-like target recognition" evidence="6">
    <location>
        <begin position="549"/>
        <end position="753"/>
    </location>
</feature>
<dbReference type="InterPro" id="IPR046816">
    <property type="entry name" value="MmeI_Mtase"/>
</dbReference>
<evidence type="ECO:0000259" key="6">
    <source>
        <dbReference type="Pfam" id="PF20466"/>
    </source>
</evidence>
<gene>
    <name evidence="9" type="ORF">Tsumi_15850</name>
</gene>
<name>A0ABQ0E456_9PORP</name>
<keyword evidence="2" id="KW-0489">Methyltransferase</keyword>
<proteinExistence type="predicted"/>
<dbReference type="PANTHER" id="PTHR33841:SF1">
    <property type="entry name" value="DNA METHYLTRANSFERASE A"/>
    <property type="match status" value="1"/>
</dbReference>
<evidence type="ECO:0000256" key="5">
    <source>
        <dbReference type="SAM" id="MobiDB-lite"/>
    </source>
</evidence>
<evidence type="ECO:0000256" key="3">
    <source>
        <dbReference type="ARBA" id="ARBA00022679"/>
    </source>
</evidence>
<dbReference type="Proteomes" id="UP001628220">
    <property type="component" value="Unassembled WGS sequence"/>
</dbReference>
<evidence type="ECO:0000256" key="2">
    <source>
        <dbReference type="ARBA" id="ARBA00022603"/>
    </source>
</evidence>
<accession>A0ABQ0E456</accession>
<comment type="catalytic activity">
    <reaction evidence="4">
        <text>a 2'-deoxyadenosine in DNA + S-adenosyl-L-methionine = an N(6)-methyl-2'-deoxyadenosine in DNA + S-adenosyl-L-homocysteine + H(+)</text>
        <dbReference type="Rhea" id="RHEA:15197"/>
        <dbReference type="Rhea" id="RHEA-COMP:12418"/>
        <dbReference type="Rhea" id="RHEA-COMP:12419"/>
        <dbReference type="ChEBI" id="CHEBI:15378"/>
        <dbReference type="ChEBI" id="CHEBI:57856"/>
        <dbReference type="ChEBI" id="CHEBI:59789"/>
        <dbReference type="ChEBI" id="CHEBI:90615"/>
        <dbReference type="ChEBI" id="CHEBI:90616"/>
        <dbReference type="EC" id="2.1.1.72"/>
    </reaction>
</comment>
<dbReference type="Pfam" id="PF20473">
    <property type="entry name" value="MmeI_Mtase"/>
    <property type="match status" value="1"/>
</dbReference>
<feature type="compositionally biased region" description="Basic and acidic residues" evidence="5">
    <location>
        <begin position="653"/>
        <end position="668"/>
    </location>
</feature>
<dbReference type="PANTHER" id="PTHR33841">
    <property type="entry name" value="DNA METHYLTRANSFERASE YEEA-RELATED"/>
    <property type="match status" value="1"/>
</dbReference>
<reference evidence="9 10" key="1">
    <citation type="journal article" date="2025" name="Int. J. Syst. Evol. Microbiol.">
        <title>Desulfovibrio falkowii sp. nov., Porphyromonas miyakawae sp. nov., Mediterraneibacter flintii sp. nov. and Owariibacterium komagatae gen. nov., sp. nov., isolated from human faeces.</title>
        <authorList>
            <person name="Hamaguchi T."/>
            <person name="Ohara M."/>
            <person name="Hisatomi A."/>
            <person name="Sekiguchi K."/>
            <person name="Takeda J.I."/>
            <person name="Ueyama J."/>
            <person name="Ito M."/>
            <person name="Nishiwaki H."/>
            <person name="Ogi T."/>
            <person name="Hirayama M."/>
            <person name="Ohkuma M."/>
            <person name="Sakamoto M."/>
            <person name="Ohno K."/>
        </authorList>
    </citation>
    <scope>NUCLEOTIDE SEQUENCE [LARGE SCALE GENOMIC DNA]</scope>
    <source>
        <strain evidence="9 10">13CB11C</strain>
    </source>
</reference>
<dbReference type="InterPro" id="IPR046818">
    <property type="entry name" value="MmeI_C"/>
</dbReference>
<evidence type="ECO:0000313" key="10">
    <source>
        <dbReference type="Proteomes" id="UP001628220"/>
    </source>
</evidence>
<dbReference type="Gene3D" id="3.40.50.150">
    <property type="entry name" value="Vaccinia Virus protein VP39"/>
    <property type="match status" value="1"/>
</dbReference>